<protein>
    <recommendedName>
        <fullName evidence="1">Reverse transcriptase domain-containing protein</fullName>
    </recommendedName>
</protein>
<dbReference type="InterPro" id="IPR043502">
    <property type="entry name" value="DNA/RNA_pol_sf"/>
</dbReference>
<dbReference type="Gene3D" id="3.60.10.10">
    <property type="entry name" value="Endonuclease/exonuclease/phosphatase"/>
    <property type="match status" value="1"/>
</dbReference>
<dbReference type="PANTHER" id="PTHR47510">
    <property type="entry name" value="REVERSE TRANSCRIPTASE DOMAIN-CONTAINING PROTEIN"/>
    <property type="match status" value="1"/>
</dbReference>
<name>A0A8S1AYB8_ARCPL</name>
<dbReference type="OrthoDB" id="7466056at2759"/>
<dbReference type="Pfam" id="PF00078">
    <property type="entry name" value="RVT_1"/>
    <property type="match status" value="1"/>
</dbReference>
<evidence type="ECO:0000259" key="1">
    <source>
        <dbReference type="PROSITE" id="PS50878"/>
    </source>
</evidence>
<dbReference type="PANTHER" id="PTHR47510:SF3">
    <property type="entry name" value="ENDO_EXONUCLEASE_PHOSPHATASE DOMAIN-CONTAINING PROTEIN"/>
    <property type="match status" value="1"/>
</dbReference>
<dbReference type="InterPro" id="IPR036691">
    <property type="entry name" value="Endo/exonu/phosph_ase_sf"/>
</dbReference>
<dbReference type="SUPFAM" id="SSF56672">
    <property type="entry name" value="DNA/RNA polymerases"/>
    <property type="match status" value="1"/>
</dbReference>
<evidence type="ECO:0000313" key="2">
    <source>
        <dbReference type="EMBL" id="CAB3250324.1"/>
    </source>
</evidence>
<comment type="caution">
    <text evidence="2">The sequence shown here is derived from an EMBL/GenBank/DDBJ whole genome shotgun (WGS) entry which is preliminary data.</text>
</comment>
<dbReference type="InterPro" id="IPR000477">
    <property type="entry name" value="RT_dom"/>
</dbReference>
<dbReference type="PROSITE" id="PS50878">
    <property type="entry name" value="RT_POL"/>
    <property type="match status" value="1"/>
</dbReference>
<reference evidence="2 3" key="1">
    <citation type="submission" date="2020-04" db="EMBL/GenBank/DDBJ databases">
        <authorList>
            <person name="Wallbank WR R."/>
            <person name="Pardo Diaz C."/>
            <person name="Kozak K."/>
            <person name="Martin S."/>
            <person name="Jiggins C."/>
            <person name="Moest M."/>
            <person name="Warren A I."/>
            <person name="Byers J.R.P. K."/>
            <person name="Montejo-Kovacevich G."/>
            <person name="Yen C E."/>
        </authorList>
    </citation>
    <scope>NUCLEOTIDE SEQUENCE [LARGE SCALE GENOMIC DNA]</scope>
</reference>
<accession>A0A8S1AYB8</accession>
<evidence type="ECO:0000313" key="3">
    <source>
        <dbReference type="Proteomes" id="UP000494256"/>
    </source>
</evidence>
<dbReference type="SUPFAM" id="SSF56219">
    <property type="entry name" value="DNase I-like"/>
    <property type="match status" value="1"/>
</dbReference>
<gene>
    <name evidence="2" type="ORF">APLA_LOCUS13054</name>
</gene>
<dbReference type="CDD" id="cd01650">
    <property type="entry name" value="RT_nLTR_like"/>
    <property type="match status" value="1"/>
</dbReference>
<feature type="domain" description="Reverse transcriptase" evidence="1">
    <location>
        <begin position="443"/>
        <end position="725"/>
    </location>
</feature>
<dbReference type="AlphaFoldDB" id="A0A8S1AYB8"/>
<dbReference type="EMBL" id="CADEBD010000348">
    <property type="protein sequence ID" value="CAB3250324.1"/>
    <property type="molecule type" value="Genomic_DNA"/>
</dbReference>
<dbReference type="Proteomes" id="UP000494256">
    <property type="component" value="Unassembled WGS sequence"/>
</dbReference>
<dbReference type="GO" id="GO:0071897">
    <property type="term" value="P:DNA biosynthetic process"/>
    <property type="evidence" value="ECO:0007669"/>
    <property type="project" value="UniProtKB-ARBA"/>
</dbReference>
<organism evidence="2 3">
    <name type="scientific">Arctia plantaginis</name>
    <name type="common">Wood tiger moth</name>
    <name type="synonym">Phalaena plantaginis</name>
    <dbReference type="NCBI Taxonomy" id="874455"/>
    <lineage>
        <taxon>Eukaryota</taxon>
        <taxon>Metazoa</taxon>
        <taxon>Ecdysozoa</taxon>
        <taxon>Arthropoda</taxon>
        <taxon>Hexapoda</taxon>
        <taxon>Insecta</taxon>
        <taxon>Pterygota</taxon>
        <taxon>Neoptera</taxon>
        <taxon>Endopterygota</taxon>
        <taxon>Lepidoptera</taxon>
        <taxon>Glossata</taxon>
        <taxon>Ditrysia</taxon>
        <taxon>Noctuoidea</taxon>
        <taxon>Erebidae</taxon>
        <taxon>Arctiinae</taxon>
        <taxon>Arctia</taxon>
    </lineage>
</organism>
<proteinExistence type="predicted"/>
<sequence length="922" mass="105481">MSILPDIVILTEAWLSCNPYIPTLDGYCSYSTSKRINQNDGVVVYVKSNISNINVTEIDFADASCLQIRIGESTCIFAIYRSPSFKDISNFLCSLDEVLTLNSSYKNVTVIGDINIDISDGNIDNTASDYLTLNASHGLLAAHNLVTRHNKTCLDHVFLKTKLKAKTIVIDSTVTDHNAVLLTLEKVKIDNAHKTLNKTDYVELENHLKNSELSYIYECTDANVALKYFIDIVARAIQLSTSAYSVPHRLKITKPWITPGVLRCMRNRDRMYLKMKKSPNNDAIKITYKRYRNYCSNILKSLKRQYERKELNKASTNPKKMWQVIRDVTNTNKTKVTASPLLKINGSIDDSLAEINKFFTTIGQNIANKVSQTYANIPSTSDITVSDVASDSLVFLQTDELEVEQMILDLRTDCATGIDGISAKLIKQFKSIFVPPLTYIFNLCINAGVFPDLFKRALIHPIYKTGDVDRINNYRPISVLPSLSKILEKIINTRLKKYLEEKDIISINQYGFRSNRSTNDAVHELTENIVQALDRRKKSLAIFLDLAKAFDTVSIPKLILKLERIGVRDQQLNLFISYLTNRTQCVKIGRYVSRELPIEYGVPQGSILGPTLFLVYINEMCKLKLTNGKLLAFADDTTLIFTSQTWEEVYDAAQTGFNRITKWLAENTLAINVDKTKIIRFQIKKNSIPNRFSITAHNHTTCCYLTCNCPQLQDVATIRYLGVIIDESLSFVPHIELLTGRIRKLIFIFKYLRHVAEPKILKTVYYALCQSLLGYCILSWGGALKTKFIKLERAQRAVLKVCTFKPYRYPTKELYEHCEVLTVRQLFILQILLKQHSLNLKSHHLSVSPRSTSRRLKLPPADRHRTSFSHRFFGFLGRFTYIKVNKVLKIDCKNKYECKRIVTDWLLKLSYDETEELLHPIL</sequence>